<dbReference type="InterPro" id="IPR036249">
    <property type="entry name" value="Thioredoxin-like_sf"/>
</dbReference>
<dbReference type="AlphaFoldDB" id="F8A5B6"/>
<dbReference type="SUPFAM" id="SSF52833">
    <property type="entry name" value="Thioredoxin-like"/>
    <property type="match status" value="1"/>
</dbReference>
<sequence length="308" mass="32195">MPTNDPRPTKAQRRDDAREKALQMRKAQERAARRNKIVAAAVLLVVVLGAVAVVWFTIQQSNKAKEQYGSVVYGAGASDVVAPALADVTAPSTADDTGAIPVSAAGVGEVGADDVVVTIYFDFMCPYCGQFDAANSADLDALAQTDGVTLKYRPISFLDTQSKNTNYSTRAANAAAIVADKDGEHFTAFVTALYENQPAEGTSGLTDAEIADIAEGVGVPATVTATFTDTVEGTFTTAGSETEKTGTWRTFSAWVAATTNQMTADVGRIGTPTVLIDGTVWPTTEQQGLLYEPGQLKAAVEAAVAAKG</sequence>
<keyword evidence="4" id="KW-1185">Reference proteome</keyword>
<dbReference type="HOGENOM" id="CLU_000288_47_3_11"/>
<name>F8A5B6_CELGA</name>
<dbReference type="RefSeq" id="WP_013882458.1">
    <property type="nucleotide sequence ID" value="NC_015671.1"/>
</dbReference>
<feature type="transmembrane region" description="Helical" evidence="1">
    <location>
        <begin position="37"/>
        <end position="58"/>
    </location>
</feature>
<accession>F8A5B6</accession>
<keyword evidence="1" id="KW-1133">Transmembrane helix</keyword>
<evidence type="ECO:0000313" key="4">
    <source>
        <dbReference type="Proteomes" id="UP000000485"/>
    </source>
</evidence>
<dbReference type="STRING" id="593907.Celgi_0411"/>
<keyword evidence="1" id="KW-0472">Membrane</keyword>
<evidence type="ECO:0000313" key="3">
    <source>
        <dbReference type="EMBL" id="AEI10933.1"/>
    </source>
</evidence>
<dbReference type="EMBL" id="CP002665">
    <property type="protein sequence ID" value="AEI10933.1"/>
    <property type="molecule type" value="Genomic_DNA"/>
</dbReference>
<keyword evidence="1" id="KW-0812">Transmembrane</keyword>
<organism evidence="3 4">
    <name type="scientific">Cellulomonas gilvus (strain ATCC 13127 / NRRL B-14078)</name>
    <name type="common">Cellvibrio gilvus</name>
    <dbReference type="NCBI Taxonomy" id="593907"/>
    <lineage>
        <taxon>Bacteria</taxon>
        <taxon>Bacillati</taxon>
        <taxon>Actinomycetota</taxon>
        <taxon>Actinomycetes</taxon>
        <taxon>Micrococcales</taxon>
        <taxon>Cellulomonadaceae</taxon>
        <taxon>Cellulomonas</taxon>
    </lineage>
</organism>
<feature type="domain" description="Thioredoxin-like fold" evidence="2">
    <location>
        <begin position="114"/>
        <end position="281"/>
    </location>
</feature>
<evidence type="ECO:0000256" key="1">
    <source>
        <dbReference type="SAM" id="Phobius"/>
    </source>
</evidence>
<dbReference type="InterPro" id="IPR012336">
    <property type="entry name" value="Thioredoxin-like_fold"/>
</dbReference>
<dbReference type="OrthoDB" id="117402at2"/>
<dbReference type="Pfam" id="PF13462">
    <property type="entry name" value="Thioredoxin_4"/>
    <property type="match status" value="1"/>
</dbReference>
<dbReference type="eggNOG" id="COG1651">
    <property type="taxonomic scope" value="Bacteria"/>
</dbReference>
<protein>
    <submittedName>
        <fullName evidence="3">DSBA oxidoreductase</fullName>
    </submittedName>
</protein>
<dbReference type="Gene3D" id="3.40.30.10">
    <property type="entry name" value="Glutaredoxin"/>
    <property type="match status" value="1"/>
</dbReference>
<evidence type="ECO:0000259" key="2">
    <source>
        <dbReference type="Pfam" id="PF13462"/>
    </source>
</evidence>
<gene>
    <name evidence="3" type="ordered locus">Celgi_0411</name>
</gene>
<dbReference type="CDD" id="cd02972">
    <property type="entry name" value="DsbA_family"/>
    <property type="match status" value="1"/>
</dbReference>
<dbReference type="KEGG" id="cga:Celgi_0411"/>
<dbReference type="Proteomes" id="UP000000485">
    <property type="component" value="Chromosome"/>
</dbReference>
<proteinExistence type="predicted"/>
<reference evidence="4" key="1">
    <citation type="submission" date="2011-04" db="EMBL/GenBank/DDBJ databases">
        <title>Complete sequence of Cellvibrio gilvus ATCC 13127.</title>
        <authorList>
            <person name="Lucas S."/>
            <person name="Han J."/>
            <person name="Lapidus A."/>
            <person name="Cheng J.-F."/>
            <person name="Goodwin L."/>
            <person name="Pitluck S."/>
            <person name="Peters L."/>
            <person name="Munk A."/>
            <person name="Detter J.C."/>
            <person name="Han C."/>
            <person name="Tapia R."/>
            <person name="Land M."/>
            <person name="Hauser L."/>
            <person name="Kyrpides N."/>
            <person name="Ivanova N."/>
            <person name="Ovchinnikova G."/>
            <person name="Pagani I."/>
            <person name="Mead D."/>
            <person name="Brumm P."/>
            <person name="Woyke T."/>
        </authorList>
    </citation>
    <scope>NUCLEOTIDE SEQUENCE [LARGE SCALE GENOMIC DNA]</scope>
    <source>
        <strain evidence="4">ATCC 13127 / NRRL B-14078</strain>
    </source>
</reference>